<organism evidence="2 3">
    <name type="scientific">Hymenobacter montanus</name>
    <dbReference type="NCBI Taxonomy" id="2771359"/>
    <lineage>
        <taxon>Bacteria</taxon>
        <taxon>Pseudomonadati</taxon>
        <taxon>Bacteroidota</taxon>
        <taxon>Cytophagia</taxon>
        <taxon>Cytophagales</taxon>
        <taxon>Hymenobacteraceae</taxon>
        <taxon>Hymenobacter</taxon>
    </lineage>
</organism>
<keyword evidence="3" id="KW-1185">Reference proteome</keyword>
<dbReference type="Proteomes" id="UP000612233">
    <property type="component" value="Unassembled WGS sequence"/>
</dbReference>
<name>A0A927BC65_9BACT</name>
<feature type="region of interest" description="Disordered" evidence="1">
    <location>
        <begin position="49"/>
        <end position="69"/>
    </location>
</feature>
<dbReference type="EMBL" id="JACXAD010000006">
    <property type="protein sequence ID" value="MBD2767580.1"/>
    <property type="molecule type" value="Genomic_DNA"/>
</dbReference>
<accession>A0A927BC65</accession>
<gene>
    <name evidence="2" type="ORF">IC235_06710</name>
</gene>
<evidence type="ECO:0000256" key="1">
    <source>
        <dbReference type="SAM" id="MobiDB-lite"/>
    </source>
</evidence>
<protein>
    <submittedName>
        <fullName evidence="2">Uncharacterized protein</fullName>
    </submittedName>
</protein>
<evidence type="ECO:0000313" key="2">
    <source>
        <dbReference type="EMBL" id="MBD2767580.1"/>
    </source>
</evidence>
<sequence length="69" mass="7271">MIISMVLSFECSCSKIATDSSQLYYVVTFRVLPSASMIAAIANEKANSGNHTYHNNNGEATAPSASGTP</sequence>
<comment type="caution">
    <text evidence="2">The sequence shown here is derived from an EMBL/GenBank/DDBJ whole genome shotgun (WGS) entry which is preliminary data.</text>
</comment>
<evidence type="ECO:0000313" key="3">
    <source>
        <dbReference type="Proteomes" id="UP000612233"/>
    </source>
</evidence>
<proteinExistence type="predicted"/>
<dbReference type="AlphaFoldDB" id="A0A927BC65"/>
<reference evidence="2" key="1">
    <citation type="submission" date="2020-09" db="EMBL/GenBank/DDBJ databases">
        <authorList>
            <person name="Kim M.K."/>
        </authorList>
    </citation>
    <scope>NUCLEOTIDE SEQUENCE</scope>
    <source>
        <strain evidence="2">BT664</strain>
    </source>
</reference>